<dbReference type="PROSITE" id="PS50164">
    <property type="entry name" value="GIY_YIG"/>
    <property type="match status" value="1"/>
</dbReference>
<feature type="domain" description="GIY-YIG" evidence="1">
    <location>
        <begin position="1"/>
        <end position="76"/>
    </location>
</feature>
<proteinExistence type="predicted"/>
<dbReference type="Pfam" id="PF01541">
    <property type="entry name" value="GIY-YIG"/>
    <property type="match status" value="1"/>
</dbReference>
<evidence type="ECO:0000313" key="2">
    <source>
        <dbReference type="EMBL" id="HGY54710.1"/>
    </source>
</evidence>
<sequence length="87" mass="10798">MKYFLYILYSRKLDRYYLGISHNPDERLKYHNSFPKGWTVRGRPWELVFTKSFSDRTSARFWELFIKKQKKRVLIEEIISNNFEWNA</sequence>
<dbReference type="InterPro" id="IPR000305">
    <property type="entry name" value="GIY-YIG_endonuc"/>
</dbReference>
<dbReference type="SUPFAM" id="SSF82771">
    <property type="entry name" value="GIY-YIG endonuclease"/>
    <property type="match status" value="1"/>
</dbReference>
<gene>
    <name evidence="2" type="ORF">ENK44_03320</name>
</gene>
<accession>A0A7V4WU07</accession>
<dbReference type="AlphaFoldDB" id="A0A7V4WU07"/>
<organism evidence="2">
    <name type="scientific">Caldithrix abyssi</name>
    <dbReference type="NCBI Taxonomy" id="187145"/>
    <lineage>
        <taxon>Bacteria</taxon>
        <taxon>Pseudomonadati</taxon>
        <taxon>Calditrichota</taxon>
        <taxon>Calditrichia</taxon>
        <taxon>Calditrichales</taxon>
        <taxon>Calditrichaceae</taxon>
        <taxon>Caldithrix</taxon>
    </lineage>
</organism>
<dbReference type="CDD" id="cd10449">
    <property type="entry name" value="GIY-YIG_SLX1_like"/>
    <property type="match status" value="1"/>
</dbReference>
<dbReference type="EMBL" id="DRQG01000027">
    <property type="protein sequence ID" value="HGY54710.1"/>
    <property type="molecule type" value="Genomic_DNA"/>
</dbReference>
<dbReference type="Proteomes" id="UP000885779">
    <property type="component" value="Unassembled WGS sequence"/>
</dbReference>
<evidence type="ECO:0000259" key="1">
    <source>
        <dbReference type="PROSITE" id="PS50164"/>
    </source>
</evidence>
<comment type="caution">
    <text evidence="2">The sequence shown here is derived from an EMBL/GenBank/DDBJ whole genome shotgun (WGS) entry which is preliminary data.</text>
</comment>
<protein>
    <submittedName>
        <fullName evidence="2">GIY-YIG nuclease family protein</fullName>
    </submittedName>
</protein>
<name>A0A7V4WU07_CALAY</name>
<reference evidence="2" key="1">
    <citation type="journal article" date="2020" name="mSystems">
        <title>Genome- and Community-Level Interaction Insights into Carbon Utilization and Element Cycling Functions of Hydrothermarchaeota in Hydrothermal Sediment.</title>
        <authorList>
            <person name="Zhou Z."/>
            <person name="Liu Y."/>
            <person name="Xu W."/>
            <person name="Pan J."/>
            <person name="Luo Z.H."/>
            <person name="Li M."/>
        </authorList>
    </citation>
    <scope>NUCLEOTIDE SEQUENCE [LARGE SCALE GENOMIC DNA]</scope>
    <source>
        <strain evidence="2">HyVt-577</strain>
    </source>
</reference>
<dbReference type="Gene3D" id="3.40.1440.10">
    <property type="entry name" value="GIY-YIG endonuclease"/>
    <property type="match status" value="1"/>
</dbReference>
<dbReference type="InterPro" id="IPR035901">
    <property type="entry name" value="GIY-YIG_endonuc_sf"/>
</dbReference>